<dbReference type="PANTHER" id="PTHR30450:SF1">
    <property type="entry name" value="D-METHIONINE TRANSPORT SYSTEM PERMEASE PROTEIN METI-RELATED"/>
    <property type="match status" value="1"/>
</dbReference>
<dbReference type="GO" id="GO:0048473">
    <property type="term" value="P:D-methionine transmembrane transport"/>
    <property type="evidence" value="ECO:0007669"/>
    <property type="project" value="TreeGrafter"/>
</dbReference>
<dbReference type="EMBL" id="NXLQ01000031">
    <property type="protein sequence ID" value="RDU62476.1"/>
    <property type="molecule type" value="Genomic_DNA"/>
</dbReference>
<keyword evidence="3" id="KW-1003">Cell membrane</keyword>
<evidence type="ECO:0000256" key="3">
    <source>
        <dbReference type="ARBA" id="ARBA00022475"/>
    </source>
</evidence>
<dbReference type="GO" id="GO:0005886">
    <property type="term" value="C:plasma membrane"/>
    <property type="evidence" value="ECO:0007669"/>
    <property type="project" value="UniProtKB-SubCell"/>
</dbReference>
<dbReference type="OrthoDB" id="9793490at2"/>
<feature type="transmembrane region" description="Helical" evidence="7">
    <location>
        <begin position="231"/>
        <end position="253"/>
    </location>
</feature>
<dbReference type="CDD" id="cd06261">
    <property type="entry name" value="TM_PBP2"/>
    <property type="match status" value="1"/>
</dbReference>
<dbReference type="Proteomes" id="UP000256379">
    <property type="component" value="Unassembled WGS sequence"/>
</dbReference>
<comment type="caution">
    <text evidence="9">The sequence shown here is derived from an EMBL/GenBank/DDBJ whole genome shotgun (WGS) entry which is preliminary data.</text>
</comment>
<dbReference type="AlphaFoldDB" id="A0A3D8IC13"/>
<dbReference type="PANTHER" id="PTHR30450">
    <property type="entry name" value="ABC TRANSPORTER PERMEASE"/>
    <property type="match status" value="1"/>
</dbReference>
<evidence type="ECO:0000313" key="10">
    <source>
        <dbReference type="Proteomes" id="UP000256379"/>
    </source>
</evidence>
<dbReference type="Gene3D" id="1.10.3720.10">
    <property type="entry name" value="MetI-like"/>
    <property type="match status" value="1"/>
</dbReference>
<comment type="similarity">
    <text evidence="7">Belongs to the binding-protein-dependent transport system permease family.</text>
</comment>
<keyword evidence="2 7" id="KW-0813">Transport</keyword>
<keyword evidence="10" id="KW-1185">Reference proteome</keyword>
<evidence type="ECO:0000259" key="8">
    <source>
        <dbReference type="PROSITE" id="PS50928"/>
    </source>
</evidence>
<feature type="transmembrane region" description="Helical" evidence="7">
    <location>
        <begin position="188"/>
        <end position="211"/>
    </location>
</feature>
<protein>
    <submittedName>
        <fullName evidence="9">ABC transporter permease</fullName>
    </submittedName>
</protein>
<evidence type="ECO:0000256" key="1">
    <source>
        <dbReference type="ARBA" id="ARBA00004651"/>
    </source>
</evidence>
<accession>A0A3D8IC13</accession>
<comment type="subcellular location">
    <subcellularLocation>
        <location evidence="1 7">Cell membrane</location>
        <topology evidence="1 7">Multi-pass membrane protein</topology>
    </subcellularLocation>
</comment>
<sequence length="261" mass="28696">MEEEITQPWILKFIAMPQSLIDNDPETSLEILCHTLISNEEIASRVFQVCNSISFASLETIYMVLLSGFFATLIGLPLGMFLTITKRDSILPMPRTNRILGVFVNLFRSFPFIVLILVVWPISRFIVGSSIGPNAAIVSLTIAAIPFVARLFENTLDEVNKGLIEATLSMGANKFDIMKMMIAESKPALINTITIMMISIVGYSAMAGAVGGGGLGTLALFEGFNNSRDDILYSCVIMLMIIVQLIQSIGDFITRKLRTKS</sequence>
<dbReference type="PROSITE" id="PS50928">
    <property type="entry name" value="ABC_TM1"/>
    <property type="match status" value="1"/>
</dbReference>
<gene>
    <name evidence="9" type="ORF">CQA53_09275</name>
</gene>
<feature type="transmembrane region" description="Helical" evidence="7">
    <location>
        <begin position="135"/>
        <end position="152"/>
    </location>
</feature>
<evidence type="ECO:0000256" key="6">
    <source>
        <dbReference type="ARBA" id="ARBA00023136"/>
    </source>
</evidence>
<feature type="domain" description="ABC transmembrane type-1" evidence="8">
    <location>
        <begin position="57"/>
        <end position="250"/>
    </location>
</feature>
<dbReference type="InterPro" id="IPR051322">
    <property type="entry name" value="AA_ABC_Transporter_Permease"/>
</dbReference>
<evidence type="ECO:0000256" key="7">
    <source>
        <dbReference type="RuleBase" id="RU363032"/>
    </source>
</evidence>
<evidence type="ECO:0000256" key="2">
    <source>
        <dbReference type="ARBA" id="ARBA00022448"/>
    </source>
</evidence>
<feature type="transmembrane region" description="Helical" evidence="7">
    <location>
        <begin position="102"/>
        <end position="123"/>
    </location>
</feature>
<dbReference type="InterPro" id="IPR035906">
    <property type="entry name" value="MetI-like_sf"/>
</dbReference>
<name>A0A3D8IC13_9HELI</name>
<feature type="transmembrane region" description="Helical" evidence="7">
    <location>
        <begin position="61"/>
        <end position="82"/>
    </location>
</feature>
<dbReference type="Pfam" id="PF00528">
    <property type="entry name" value="BPD_transp_1"/>
    <property type="match status" value="1"/>
</dbReference>
<evidence type="ECO:0000256" key="4">
    <source>
        <dbReference type="ARBA" id="ARBA00022692"/>
    </source>
</evidence>
<evidence type="ECO:0000313" key="9">
    <source>
        <dbReference type="EMBL" id="RDU62476.1"/>
    </source>
</evidence>
<reference evidence="9 10" key="1">
    <citation type="submission" date="2018-04" db="EMBL/GenBank/DDBJ databases">
        <title>Novel Campyloabacter and Helicobacter Species and Strains.</title>
        <authorList>
            <person name="Mannion A.J."/>
            <person name="Shen Z."/>
            <person name="Fox J.G."/>
        </authorList>
    </citation>
    <scope>NUCLEOTIDE SEQUENCE [LARGE SCALE GENOMIC DNA]</scope>
    <source>
        <strain evidence="9 10">MIT 17-337</strain>
    </source>
</reference>
<evidence type="ECO:0000256" key="5">
    <source>
        <dbReference type="ARBA" id="ARBA00022989"/>
    </source>
</evidence>
<dbReference type="SUPFAM" id="SSF161098">
    <property type="entry name" value="MetI-like"/>
    <property type="match status" value="1"/>
</dbReference>
<keyword evidence="6 7" id="KW-0472">Membrane</keyword>
<organism evidence="9 10">
    <name type="scientific">Helicobacter didelphidarum</name>
    <dbReference type="NCBI Taxonomy" id="2040648"/>
    <lineage>
        <taxon>Bacteria</taxon>
        <taxon>Pseudomonadati</taxon>
        <taxon>Campylobacterota</taxon>
        <taxon>Epsilonproteobacteria</taxon>
        <taxon>Campylobacterales</taxon>
        <taxon>Helicobacteraceae</taxon>
        <taxon>Helicobacter</taxon>
    </lineage>
</organism>
<keyword evidence="5 7" id="KW-1133">Transmembrane helix</keyword>
<dbReference type="InterPro" id="IPR000515">
    <property type="entry name" value="MetI-like"/>
</dbReference>
<proteinExistence type="inferred from homology"/>
<keyword evidence="4 7" id="KW-0812">Transmembrane</keyword>